<evidence type="ECO:0008006" key="3">
    <source>
        <dbReference type="Google" id="ProtNLM"/>
    </source>
</evidence>
<keyword evidence="2" id="KW-1185">Reference proteome</keyword>
<sequence length="189" mass="21507">MGDFNDVSSLVEKLGGRFCFRKAEIFAESIDACDLLDIGFLGSPFTWHRKHGNSMVWISEVFIYEAGIELPVLGMKEGFKLSNRALRLNTWEVMISSIQVLILQLTSSGSLSISVFMSFRMANWRCLADLYSHKWNLNALRRSLPQQVIGIIYAYPLSRLCQDSDHLARGNLRITDFLTSLSFNCSSFY</sequence>
<organism evidence="1 2">
    <name type="scientific">Populus trichocarpa</name>
    <name type="common">Western balsam poplar</name>
    <name type="synonym">Populus balsamifera subsp. trichocarpa</name>
    <dbReference type="NCBI Taxonomy" id="3694"/>
    <lineage>
        <taxon>Eukaryota</taxon>
        <taxon>Viridiplantae</taxon>
        <taxon>Streptophyta</taxon>
        <taxon>Embryophyta</taxon>
        <taxon>Tracheophyta</taxon>
        <taxon>Spermatophyta</taxon>
        <taxon>Magnoliopsida</taxon>
        <taxon>eudicotyledons</taxon>
        <taxon>Gunneridae</taxon>
        <taxon>Pentapetalae</taxon>
        <taxon>rosids</taxon>
        <taxon>fabids</taxon>
        <taxon>Malpighiales</taxon>
        <taxon>Salicaceae</taxon>
        <taxon>Saliceae</taxon>
        <taxon>Populus</taxon>
    </lineage>
</organism>
<evidence type="ECO:0000313" key="2">
    <source>
        <dbReference type="Proteomes" id="UP000006729"/>
    </source>
</evidence>
<gene>
    <name evidence="1" type="ORF">POPTR_003G130600</name>
</gene>
<reference evidence="1 2" key="1">
    <citation type="journal article" date="2006" name="Science">
        <title>The genome of black cottonwood, Populus trichocarpa (Torr. &amp; Gray).</title>
        <authorList>
            <person name="Tuskan G.A."/>
            <person name="Difazio S."/>
            <person name="Jansson S."/>
            <person name="Bohlmann J."/>
            <person name="Grigoriev I."/>
            <person name="Hellsten U."/>
            <person name="Putnam N."/>
            <person name="Ralph S."/>
            <person name="Rombauts S."/>
            <person name="Salamov A."/>
            <person name="Schein J."/>
            <person name="Sterck L."/>
            <person name="Aerts A."/>
            <person name="Bhalerao R.R."/>
            <person name="Bhalerao R.P."/>
            <person name="Blaudez D."/>
            <person name="Boerjan W."/>
            <person name="Brun A."/>
            <person name="Brunner A."/>
            <person name="Busov V."/>
            <person name="Campbell M."/>
            <person name="Carlson J."/>
            <person name="Chalot M."/>
            <person name="Chapman J."/>
            <person name="Chen G.L."/>
            <person name="Cooper D."/>
            <person name="Coutinho P.M."/>
            <person name="Couturier J."/>
            <person name="Covert S."/>
            <person name="Cronk Q."/>
            <person name="Cunningham R."/>
            <person name="Davis J."/>
            <person name="Degroeve S."/>
            <person name="Dejardin A."/>
            <person name="Depamphilis C."/>
            <person name="Detter J."/>
            <person name="Dirks B."/>
            <person name="Dubchak I."/>
            <person name="Duplessis S."/>
            <person name="Ehlting J."/>
            <person name="Ellis B."/>
            <person name="Gendler K."/>
            <person name="Goodstein D."/>
            <person name="Gribskov M."/>
            <person name="Grimwood J."/>
            <person name="Groover A."/>
            <person name="Gunter L."/>
            <person name="Hamberger B."/>
            <person name="Heinze B."/>
            <person name="Helariutta Y."/>
            <person name="Henrissat B."/>
            <person name="Holligan D."/>
            <person name="Holt R."/>
            <person name="Huang W."/>
            <person name="Islam-Faridi N."/>
            <person name="Jones S."/>
            <person name="Jones-Rhoades M."/>
            <person name="Jorgensen R."/>
            <person name="Joshi C."/>
            <person name="Kangasjarvi J."/>
            <person name="Karlsson J."/>
            <person name="Kelleher C."/>
            <person name="Kirkpatrick R."/>
            <person name="Kirst M."/>
            <person name="Kohler A."/>
            <person name="Kalluri U."/>
            <person name="Larimer F."/>
            <person name="Leebens-Mack J."/>
            <person name="Leple J.C."/>
            <person name="Locascio P."/>
            <person name="Lou Y."/>
            <person name="Lucas S."/>
            <person name="Martin F."/>
            <person name="Montanini B."/>
            <person name="Napoli C."/>
            <person name="Nelson D.R."/>
            <person name="Nelson C."/>
            <person name="Nieminen K."/>
            <person name="Nilsson O."/>
            <person name="Pereda V."/>
            <person name="Peter G."/>
            <person name="Philippe R."/>
            <person name="Pilate G."/>
            <person name="Poliakov A."/>
            <person name="Razumovskaya J."/>
            <person name="Richardson P."/>
            <person name="Rinaldi C."/>
            <person name="Ritland K."/>
            <person name="Rouze P."/>
            <person name="Ryaboy D."/>
            <person name="Schmutz J."/>
            <person name="Schrader J."/>
            <person name="Segerman B."/>
            <person name="Shin H."/>
            <person name="Siddiqui A."/>
            <person name="Sterky F."/>
            <person name="Terry A."/>
            <person name="Tsai C.J."/>
            <person name="Uberbacher E."/>
            <person name="Unneberg P."/>
            <person name="Vahala J."/>
            <person name="Wall K."/>
            <person name="Wessler S."/>
            <person name="Yang G."/>
            <person name="Yin T."/>
            <person name="Douglas C."/>
            <person name="Marra M."/>
            <person name="Sandberg G."/>
            <person name="Van de Peer Y."/>
            <person name="Rokhsar D."/>
        </authorList>
    </citation>
    <scope>NUCLEOTIDE SEQUENCE [LARGE SCALE GENOMIC DNA]</scope>
    <source>
        <strain evidence="2">cv. Nisqually</strain>
    </source>
</reference>
<protein>
    <recommendedName>
        <fullName evidence="3">Endonuclease/exonuclease/phosphatase domain-containing protein</fullName>
    </recommendedName>
</protein>
<evidence type="ECO:0000313" key="1">
    <source>
        <dbReference type="EMBL" id="PNT45320.1"/>
    </source>
</evidence>
<accession>B9GWU1</accession>
<dbReference type="AlphaFoldDB" id="B9GWU1"/>
<dbReference type="EMBL" id="CM009292">
    <property type="protein sequence ID" value="PNT45320.1"/>
    <property type="molecule type" value="Genomic_DNA"/>
</dbReference>
<dbReference type="InParanoid" id="B9GWU1"/>
<name>B9GWU1_POPTR</name>
<proteinExistence type="predicted"/>
<dbReference type="HOGENOM" id="CLU_1436668_0_0_1"/>
<dbReference type="Proteomes" id="UP000006729">
    <property type="component" value="Chromosome 3"/>
</dbReference>